<dbReference type="SUPFAM" id="SSF51004">
    <property type="entry name" value="C-terminal (heme d1) domain of cytochrome cd1-nitrite reductase"/>
    <property type="match status" value="1"/>
</dbReference>
<comment type="caution">
    <text evidence="1">The sequence shown here is derived from an EMBL/GenBank/DDBJ whole genome shotgun (WGS) entry which is preliminary data.</text>
</comment>
<dbReference type="PANTHER" id="PTHR47197">
    <property type="entry name" value="PROTEIN NIRF"/>
    <property type="match status" value="1"/>
</dbReference>
<protein>
    <submittedName>
        <fullName evidence="1">Protein nirF</fullName>
    </submittedName>
</protein>
<evidence type="ECO:0000313" key="2">
    <source>
        <dbReference type="Proteomes" id="UP000234341"/>
    </source>
</evidence>
<dbReference type="Pfam" id="PF02239">
    <property type="entry name" value="Cytochrom_D1"/>
    <property type="match status" value="1"/>
</dbReference>
<dbReference type="InterPro" id="IPR051200">
    <property type="entry name" value="Host-pathogen_enzymatic-act"/>
</dbReference>
<dbReference type="RefSeq" id="WP_101680579.1">
    <property type="nucleotide sequence ID" value="NZ_PJRP01000002.1"/>
</dbReference>
<dbReference type="AlphaFoldDB" id="A0A2N5CG68"/>
<accession>A0A2N5CG68</accession>
<reference evidence="1 2" key="1">
    <citation type="submission" date="2017-12" db="EMBL/GenBank/DDBJ databases">
        <title>Genome sequence of the active heterotrophic nitrifier-denitrifier, Cupriavidus pauculus UM1.</title>
        <authorList>
            <person name="Putonti C."/>
            <person name="Castignetti D."/>
        </authorList>
    </citation>
    <scope>NUCLEOTIDE SEQUENCE [LARGE SCALE GENOMIC DNA]</scope>
    <source>
        <strain evidence="1 2">UM1</strain>
    </source>
</reference>
<dbReference type="EMBL" id="PJRP01000002">
    <property type="protein sequence ID" value="PLQ01213.1"/>
    <property type="molecule type" value="Genomic_DNA"/>
</dbReference>
<dbReference type="InterPro" id="IPR003143">
    <property type="entry name" value="Cyt_cd1_C_sf"/>
</dbReference>
<dbReference type="OrthoDB" id="5290932at2"/>
<sequence length="421" mass="45176">MADRQTPGGQTAARPPHIVRRSIARLIRFAAAALGVSSLVTACTGLPAEPGAAVRGTGDLGVVIERATGRLQVVETTGMTSLGTIDGLGDLSHASVVFSRDGRYAFVFGRDGGLSRVDLLAQRITHRVKQAGNSIGGAILQGGKVVAAQNYAPGGIKLFDAGTLELLSEIPAIGPDGRRSKVVGLADLPGQRLAASLFEAGEIWIIDASDPRQPQVTRLPAGREPYDGLMTPDGRWYLAGLFGEDGLSLVDLWQTPPATRKVLSGYGRGETPLPVYKMPHLRGWAMAQGQAWLPAIGRHELLVADPARNWQEQARVAVAGQPVFAMARPDGRQVWVNFAFPKNDTVQVVDTATRQVVKTLTPCHGVLHMELTPKGEALWLSCRDDNRVEVYDTATFRRIATLTADQPSGIFFTVRAQRIGM</sequence>
<dbReference type="InterPro" id="IPR011048">
    <property type="entry name" value="Haem_d1_sf"/>
</dbReference>
<gene>
    <name evidence="1" type="ORF">CYJ10_05835</name>
</gene>
<proteinExistence type="predicted"/>
<organism evidence="1 2">
    <name type="scientific">Cupriavidus pauculus</name>
    <dbReference type="NCBI Taxonomy" id="82633"/>
    <lineage>
        <taxon>Bacteria</taxon>
        <taxon>Pseudomonadati</taxon>
        <taxon>Pseudomonadota</taxon>
        <taxon>Betaproteobacteria</taxon>
        <taxon>Burkholderiales</taxon>
        <taxon>Burkholderiaceae</taxon>
        <taxon>Cupriavidus</taxon>
    </lineage>
</organism>
<dbReference type="PANTHER" id="PTHR47197:SF3">
    <property type="entry name" value="DIHYDRO-HEME D1 DEHYDROGENASE"/>
    <property type="match status" value="1"/>
</dbReference>
<name>A0A2N5CG68_9BURK</name>
<dbReference type="Proteomes" id="UP000234341">
    <property type="component" value="Unassembled WGS sequence"/>
</dbReference>
<dbReference type="Gene3D" id="2.140.10.20">
    <property type="entry name" value="C-terminal (heme d1) domain of cytochrome cd1-nitrite reductase"/>
    <property type="match status" value="1"/>
</dbReference>
<dbReference type="CDD" id="cd20778">
    <property type="entry name" value="8prop_hemeD1_NirF"/>
    <property type="match status" value="1"/>
</dbReference>
<evidence type="ECO:0000313" key="1">
    <source>
        <dbReference type="EMBL" id="PLQ01213.1"/>
    </source>
</evidence>